<name>A0A255YZT8_9SPHN</name>
<comment type="subunit">
    <text evidence="2">Homotetramer.</text>
</comment>
<dbReference type="GO" id="GO:0004090">
    <property type="term" value="F:carbonyl reductase (NADPH) activity"/>
    <property type="evidence" value="ECO:0007669"/>
    <property type="project" value="TreeGrafter"/>
</dbReference>
<reference evidence="4 5" key="1">
    <citation type="submission" date="2017-07" db="EMBL/GenBank/DDBJ databases">
        <title>Sandarakinorhabdus cyanobacteriorum sp. nov., a novel bacterium isolated from cyanobacterial aggregates in a eutrophic lake.</title>
        <authorList>
            <person name="Cai H."/>
        </authorList>
    </citation>
    <scope>NUCLEOTIDE SEQUENCE [LARGE SCALE GENOMIC DNA]</scope>
    <source>
        <strain evidence="4 5">TH057</strain>
    </source>
</reference>
<dbReference type="GO" id="GO:0050038">
    <property type="term" value="F:L-xylulose reductase (NADPH) activity"/>
    <property type="evidence" value="ECO:0007669"/>
    <property type="project" value="TreeGrafter"/>
</dbReference>
<accession>A0A255YZT8</accession>
<dbReference type="PANTHER" id="PTHR44252:SF3">
    <property type="entry name" value="D-ERYTHRULOSE REDUCTASE-RELATED"/>
    <property type="match status" value="1"/>
</dbReference>
<dbReference type="PRINTS" id="PR00080">
    <property type="entry name" value="SDRFAMILY"/>
</dbReference>
<dbReference type="AlphaFoldDB" id="A0A255YZT8"/>
<protein>
    <submittedName>
        <fullName evidence="4">3-oxoacyl-ACP reductase</fullName>
    </submittedName>
</protein>
<dbReference type="GO" id="GO:0006006">
    <property type="term" value="P:glucose metabolic process"/>
    <property type="evidence" value="ECO:0007669"/>
    <property type="project" value="TreeGrafter"/>
</dbReference>
<comment type="similarity">
    <text evidence="1">Belongs to the short-chain dehydrogenases/reductases (SDR) family.</text>
</comment>
<gene>
    <name evidence="4" type="ORF">CHU93_02150</name>
</gene>
<dbReference type="EMBL" id="NOXT01000066">
    <property type="protein sequence ID" value="OYQ34718.1"/>
    <property type="molecule type" value="Genomic_DNA"/>
</dbReference>
<organism evidence="4 5">
    <name type="scientific">Sandarakinorhabdus cyanobacteriorum</name>
    <dbReference type="NCBI Taxonomy" id="1981098"/>
    <lineage>
        <taxon>Bacteria</taxon>
        <taxon>Pseudomonadati</taxon>
        <taxon>Pseudomonadota</taxon>
        <taxon>Alphaproteobacteria</taxon>
        <taxon>Sphingomonadales</taxon>
        <taxon>Sphingosinicellaceae</taxon>
        <taxon>Sandarakinorhabdus</taxon>
    </lineage>
</organism>
<evidence type="ECO:0000313" key="5">
    <source>
        <dbReference type="Proteomes" id="UP000216991"/>
    </source>
</evidence>
<dbReference type="InterPro" id="IPR002347">
    <property type="entry name" value="SDR_fam"/>
</dbReference>
<keyword evidence="5" id="KW-1185">Reference proteome</keyword>
<proteinExistence type="inferred from homology"/>
<dbReference type="Gene3D" id="3.40.50.720">
    <property type="entry name" value="NAD(P)-binding Rossmann-like Domain"/>
    <property type="match status" value="1"/>
</dbReference>
<evidence type="ECO:0000256" key="1">
    <source>
        <dbReference type="ARBA" id="ARBA00006484"/>
    </source>
</evidence>
<dbReference type="Pfam" id="PF13561">
    <property type="entry name" value="adh_short_C2"/>
    <property type="match status" value="1"/>
</dbReference>
<dbReference type="OrthoDB" id="7255009at2"/>
<comment type="caution">
    <text evidence="4">The sequence shown here is derived from an EMBL/GenBank/DDBJ whole genome shotgun (WGS) entry which is preliminary data.</text>
</comment>
<dbReference type="InterPro" id="IPR020904">
    <property type="entry name" value="Sc_DH/Rdtase_CS"/>
</dbReference>
<dbReference type="InterPro" id="IPR051737">
    <property type="entry name" value="L-xylulose/Carbonyl_redctase"/>
</dbReference>
<sequence length="246" mass="25178">MLPIWARGLAGQTALVTGTSRGLGEAIALALADAGAQVLAVARDPQGLAALAARHPAITPMAGDVTDDAFVDGLAALDIDVLVNNAGTNKPQPMAEVAVTTLDLMLNLNVRAAYLVAQAAARSMLRRGTRGAIINITSQMGHVGSPGRTVYCMTKHALEGLTKAMAVELAPAGIRVNSVAPTFIETPMTAPMLADPAFAKFVQEMIPLGRTGTPDDVAAAVVYLASPAAAMVTGTSLLVDGGWTAR</sequence>
<dbReference type="FunFam" id="3.40.50.720:FF:000084">
    <property type="entry name" value="Short-chain dehydrogenase reductase"/>
    <property type="match status" value="1"/>
</dbReference>
<dbReference type="PANTHER" id="PTHR44252">
    <property type="entry name" value="D-ERYTHRULOSE REDUCTASE"/>
    <property type="match status" value="1"/>
</dbReference>
<evidence type="ECO:0000256" key="3">
    <source>
        <dbReference type="ARBA" id="ARBA00022857"/>
    </source>
</evidence>
<evidence type="ECO:0000313" key="4">
    <source>
        <dbReference type="EMBL" id="OYQ34718.1"/>
    </source>
</evidence>
<dbReference type="SUPFAM" id="SSF51735">
    <property type="entry name" value="NAD(P)-binding Rossmann-fold domains"/>
    <property type="match status" value="1"/>
</dbReference>
<dbReference type="PRINTS" id="PR00081">
    <property type="entry name" value="GDHRDH"/>
</dbReference>
<dbReference type="Proteomes" id="UP000216991">
    <property type="component" value="Unassembled WGS sequence"/>
</dbReference>
<keyword evidence="3" id="KW-0521">NADP</keyword>
<evidence type="ECO:0000256" key="2">
    <source>
        <dbReference type="ARBA" id="ARBA00011881"/>
    </source>
</evidence>
<dbReference type="InterPro" id="IPR036291">
    <property type="entry name" value="NAD(P)-bd_dom_sf"/>
</dbReference>
<dbReference type="PROSITE" id="PS00061">
    <property type="entry name" value="ADH_SHORT"/>
    <property type="match status" value="1"/>
</dbReference>
<dbReference type="GO" id="GO:0005997">
    <property type="term" value="P:xylulose metabolic process"/>
    <property type="evidence" value="ECO:0007669"/>
    <property type="project" value="TreeGrafter"/>
</dbReference>